<dbReference type="EMBL" id="MAYH01000012">
    <property type="protein sequence ID" value="OCA76379.1"/>
    <property type="molecule type" value="Genomic_DNA"/>
</dbReference>
<evidence type="ECO:0000313" key="9">
    <source>
        <dbReference type="Proteomes" id="UP000092651"/>
    </source>
</evidence>
<keyword evidence="5" id="KW-0998">Cell outer membrane</keyword>
<keyword evidence="9" id="KW-1185">Reference proteome</keyword>
<dbReference type="InterPro" id="IPR011990">
    <property type="entry name" value="TPR-like_helical_dom_sf"/>
</dbReference>
<dbReference type="Pfam" id="PF07980">
    <property type="entry name" value="SusD_RagB"/>
    <property type="match status" value="1"/>
</dbReference>
<evidence type="ECO:0000256" key="4">
    <source>
        <dbReference type="ARBA" id="ARBA00023136"/>
    </source>
</evidence>
<keyword evidence="4" id="KW-0472">Membrane</keyword>
<evidence type="ECO:0000256" key="1">
    <source>
        <dbReference type="ARBA" id="ARBA00004442"/>
    </source>
</evidence>
<evidence type="ECO:0000256" key="5">
    <source>
        <dbReference type="ARBA" id="ARBA00023237"/>
    </source>
</evidence>
<dbReference type="OrthoDB" id="621570at2"/>
<gene>
    <name evidence="8" type="ORF">BBI01_06715</name>
</gene>
<dbReference type="SUPFAM" id="SSF48452">
    <property type="entry name" value="TPR-like"/>
    <property type="match status" value="1"/>
</dbReference>
<keyword evidence="3" id="KW-0732">Signal</keyword>
<reference evidence="8 9" key="1">
    <citation type="submission" date="2016-07" db="EMBL/GenBank/DDBJ databases">
        <authorList>
            <person name="Jeong J.-J."/>
            <person name="Kim D.W."/>
            <person name="Sang M.K."/>
            <person name="Choi I.-G."/>
            <person name="Kim K.D."/>
        </authorList>
    </citation>
    <scope>NUCLEOTIDE SEQUENCE [LARGE SCALE GENOMIC DNA]</scope>
    <source>
        <strain evidence="8 9">UTM-3</strain>
    </source>
</reference>
<accession>A0A1B8ZXR7</accession>
<dbReference type="Gene3D" id="1.25.40.390">
    <property type="match status" value="1"/>
</dbReference>
<dbReference type="GO" id="GO:0009279">
    <property type="term" value="C:cell outer membrane"/>
    <property type="evidence" value="ECO:0007669"/>
    <property type="project" value="UniProtKB-SubCell"/>
</dbReference>
<dbReference type="Proteomes" id="UP000092651">
    <property type="component" value="Unassembled WGS sequence"/>
</dbReference>
<evidence type="ECO:0000259" key="7">
    <source>
        <dbReference type="Pfam" id="PF14322"/>
    </source>
</evidence>
<comment type="caution">
    <text evidence="8">The sequence shown here is derived from an EMBL/GenBank/DDBJ whole genome shotgun (WGS) entry which is preliminary data.</text>
</comment>
<evidence type="ECO:0000313" key="8">
    <source>
        <dbReference type="EMBL" id="OCA76379.1"/>
    </source>
</evidence>
<dbReference type="CDD" id="cd08977">
    <property type="entry name" value="SusD"/>
    <property type="match status" value="1"/>
</dbReference>
<dbReference type="InterPro" id="IPR033985">
    <property type="entry name" value="SusD-like_N"/>
</dbReference>
<feature type="domain" description="SusD-like N-terminal" evidence="7">
    <location>
        <begin position="24"/>
        <end position="226"/>
    </location>
</feature>
<feature type="domain" description="RagB/SusD" evidence="6">
    <location>
        <begin position="302"/>
        <end position="459"/>
    </location>
</feature>
<proteinExistence type="inferred from homology"/>
<evidence type="ECO:0000259" key="6">
    <source>
        <dbReference type="Pfam" id="PF07980"/>
    </source>
</evidence>
<comment type="subcellular location">
    <subcellularLocation>
        <location evidence="1">Cell outer membrane</location>
    </subcellularLocation>
</comment>
<dbReference type="PROSITE" id="PS51257">
    <property type="entry name" value="PROKAR_LIPOPROTEIN"/>
    <property type="match status" value="1"/>
</dbReference>
<organism evidence="8 9">
    <name type="scientific">Chryseobacterium artocarpi</name>
    <dbReference type="NCBI Taxonomy" id="1414727"/>
    <lineage>
        <taxon>Bacteria</taxon>
        <taxon>Pseudomonadati</taxon>
        <taxon>Bacteroidota</taxon>
        <taxon>Flavobacteriia</taxon>
        <taxon>Flavobacteriales</taxon>
        <taxon>Weeksellaceae</taxon>
        <taxon>Chryseobacterium group</taxon>
        <taxon>Chryseobacterium</taxon>
    </lineage>
</organism>
<comment type="similarity">
    <text evidence="2">Belongs to the SusD family.</text>
</comment>
<evidence type="ECO:0000256" key="2">
    <source>
        <dbReference type="ARBA" id="ARBA00006275"/>
    </source>
</evidence>
<evidence type="ECO:0000256" key="3">
    <source>
        <dbReference type="ARBA" id="ARBA00022729"/>
    </source>
</evidence>
<sequence length="459" mass="52224">MKSIFTLTKYSTLIVIFLLCSCEKFLEIDAPVDETVSETVFDSKKTIESSVVGLYSQMSSSNNYAMNGFLSVYSGLSADELRNTSGTANVEQFRTNELMNSNALLLNNLWRAYYAYIYHSKAVLEGLQTTKAVTEEEKQPFMGEMLFVRAISYFYLVNLFGDVPLILSTDYESNRRLKRTETAKIYQQVTSDLLLAEKYLPADYPSSEKIRPNLFVAKALLARIYLFTGQYDKAKSKADEVIGSGLYELEKQLDFVFLPTSKEAIWQLYPTNTSYNSSEGFTFIPSSTTARPAYMLTESLLQAFENGDKRKENWSGTRKIGNISYTYPFKYKVRSGTDKTEYNTVLRLAELYLIRAEANAQTGNIHEAIKDVNVIRTRAGLENLAENLSKEECLSAVTQEKRIEFFAEWGHRWLDLKRTASADVVLGSLKDSWQSSDALYPIPQTEITKNPFLIQNPNY</sequence>
<dbReference type="AlphaFoldDB" id="A0A1B8ZXR7"/>
<protein>
    <recommendedName>
        <fullName evidence="10">Carbohydrate-binding protein SusD</fullName>
    </recommendedName>
</protein>
<name>A0A1B8ZXR7_9FLAO</name>
<dbReference type="InterPro" id="IPR012944">
    <property type="entry name" value="SusD_RagB_dom"/>
</dbReference>
<evidence type="ECO:0008006" key="10">
    <source>
        <dbReference type="Google" id="ProtNLM"/>
    </source>
</evidence>
<dbReference type="Pfam" id="PF14322">
    <property type="entry name" value="SusD-like_3"/>
    <property type="match status" value="1"/>
</dbReference>